<comment type="caution">
    <text evidence="1">The sequence shown here is derived from an EMBL/GenBank/DDBJ whole genome shotgun (WGS) entry which is preliminary data.</text>
</comment>
<dbReference type="Proteomes" id="UP000645966">
    <property type="component" value="Unassembled WGS sequence"/>
</dbReference>
<organism evidence="1 2">
    <name type="scientific">Corynebacterium meridianum</name>
    <dbReference type="NCBI Taxonomy" id="2765363"/>
    <lineage>
        <taxon>Bacteria</taxon>
        <taxon>Bacillati</taxon>
        <taxon>Actinomycetota</taxon>
        <taxon>Actinomycetes</taxon>
        <taxon>Mycobacteriales</taxon>
        <taxon>Corynebacteriaceae</taxon>
        <taxon>Corynebacterium</taxon>
    </lineage>
</organism>
<evidence type="ECO:0000313" key="2">
    <source>
        <dbReference type="Proteomes" id="UP000645966"/>
    </source>
</evidence>
<sequence length="106" mass="11511">MFNLPGWLHTISNAVDLTNATDDVVLKCENAADAHAVTCVFTDFAETNSQDVGGRYTMLVYGVADTKIIPRSFNIGSATVNVPSILDEDVIDKGVLPRSRIRTSPR</sequence>
<accession>A0A934I2Q5</accession>
<dbReference type="InterPro" id="IPR008966">
    <property type="entry name" value="Adhesion_dom_sf"/>
</dbReference>
<evidence type="ECO:0000313" key="1">
    <source>
        <dbReference type="EMBL" id="MBI8990190.1"/>
    </source>
</evidence>
<keyword evidence="2" id="KW-1185">Reference proteome</keyword>
<reference evidence="1" key="1">
    <citation type="submission" date="2020-12" db="EMBL/GenBank/DDBJ databases">
        <title>Genome public.</title>
        <authorList>
            <person name="Sun Q."/>
        </authorList>
    </citation>
    <scope>NUCLEOTIDE SEQUENCE</scope>
    <source>
        <strain evidence="1">CCM 8863</strain>
    </source>
</reference>
<protein>
    <submittedName>
        <fullName evidence="1">Uncharacterized protein</fullName>
    </submittedName>
</protein>
<proteinExistence type="predicted"/>
<gene>
    <name evidence="1" type="ORF">JDV75_10550</name>
</gene>
<dbReference type="SUPFAM" id="SSF49401">
    <property type="entry name" value="Bacterial adhesins"/>
    <property type="match status" value="1"/>
</dbReference>
<dbReference type="EMBL" id="JAEIOS010000015">
    <property type="protein sequence ID" value="MBI8990190.1"/>
    <property type="molecule type" value="Genomic_DNA"/>
</dbReference>
<name>A0A934I2Q5_9CORY</name>
<dbReference type="AlphaFoldDB" id="A0A934I2Q5"/>